<dbReference type="eggNOG" id="ENOG503239T">
    <property type="taxonomic scope" value="Bacteria"/>
</dbReference>
<dbReference type="RefSeq" id="WP_009677291.1">
    <property type="nucleotide sequence ID" value="NZ_AEUD01000001.1"/>
</dbReference>
<accession>F1YE93</accession>
<name>F1YE93_9ACTN</name>
<evidence type="ECO:0000313" key="3">
    <source>
        <dbReference type="Proteomes" id="UP000035065"/>
    </source>
</evidence>
<dbReference type="OrthoDB" id="4626621at2"/>
<feature type="region of interest" description="Disordered" evidence="1">
    <location>
        <begin position="111"/>
        <end position="141"/>
    </location>
</feature>
<dbReference type="STRING" id="644548.SCNU_00070"/>
<sequence>MQTFTTPTPPERGDVADIDRVAGNLGDLHGIAIRLVGHAFTYVVAIVTGRGGPRLVDLQIRSDNNTAITPDVLRAIPSRRLAYAAARYVSEADGQIFTGPFLGPEADDMTDDQRAAAIAGRRSEADTRPEASTSRGRRGPEHFQRVADAVRAANRSGKSARRAVAAEFGVSLPSVDKWIRQCKDTGLLAEDELR</sequence>
<reference evidence="2 3" key="1">
    <citation type="journal article" date="2011" name="J. Bacteriol.">
        <title>Draft Genome Sequence of Gordonia neofelifaecis NRRL B-59395, a Cholesterol-Degrading Actinomycete.</title>
        <authorList>
            <person name="Ge F."/>
            <person name="Li W."/>
            <person name="Chen G."/>
            <person name="Liu Y."/>
            <person name="Zhang G."/>
            <person name="Yong B."/>
            <person name="Wang Q."/>
            <person name="Wang N."/>
            <person name="Huang Z."/>
            <person name="Li W."/>
            <person name="Wang J."/>
            <person name="Wu C."/>
            <person name="Xie Q."/>
            <person name="Liu G."/>
        </authorList>
    </citation>
    <scope>NUCLEOTIDE SEQUENCE [LARGE SCALE GENOMIC DNA]</scope>
    <source>
        <strain evidence="2 3">NRRL B-59395</strain>
    </source>
</reference>
<proteinExistence type="predicted"/>
<evidence type="ECO:0000256" key="1">
    <source>
        <dbReference type="SAM" id="MobiDB-lite"/>
    </source>
</evidence>
<dbReference type="Proteomes" id="UP000035065">
    <property type="component" value="Unassembled WGS sequence"/>
</dbReference>
<evidence type="ECO:0000313" key="2">
    <source>
        <dbReference type="EMBL" id="EGD56726.1"/>
    </source>
</evidence>
<dbReference type="EMBL" id="AEUD01000001">
    <property type="protein sequence ID" value="EGD56726.1"/>
    <property type="molecule type" value="Genomic_DNA"/>
</dbReference>
<keyword evidence="3" id="KW-1185">Reference proteome</keyword>
<organism evidence="2 3">
    <name type="scientific">Gordonia neofelifaecis NRRL B-59395</name>
    <dbReference type="NCBI Taxonomy" id="644548"/>
    <lineage>
        <taxon>Bacteria</taxon>
        <taxon>Bacillati</taxon>
        <taxon>Actinomycetota</taxon>
        <taxon>Actinomycetes</taxon>
        <taxon>Mycobacteriales</taxon>
        <taxon>Gordoniaceae</taxon>
        <taxon>Gordonia</taxon>
    </lineage>
</organism>
<protein>
    <submittedName>
        <fullName evidence="2">Uncharacterized protein</fullName>
    </submittedName>
</protein>
<comment type="caution">
    <text evidence="2">The sequence shown here is derived from an EMBL/GenBank/DDBJ whole genome shotgun (WGS) entry which is preliminary data.</text>
</comment>
<dbReference type="AlphaFoldDB" id="F1YE93"/>
<gene>
    <name evidence="2" type="ORF">SCNU_00070</name>
</gene>